<dbReference type="AlphaFoldDB" id="A0A101LZX0"/>
<organism evidence="1">
    <name type="scientific">Picea glauca</name>
    <name type="common">White spruce</name>
    <name type="synonym">Pinus glauca</name>
    <dbReference type="NCBI Taxonomy" id="3330"/>
    <lineage>
        <taxon>Eukaryota</taxon>
        <taxon>Viridiplantae</taxon>
        <taxon>Streptophyta</taxon>
        <taxon>Embryophyta</taxon>
        <taxon>Tracheophyta</taxon>
        <taxon>Spermatophyta</taxon>
        <taxon>Pinopsida</taxon>
        <taxon>Pinidae</taxon>
        <taxon>Conifers I</taxon>
        <taxon>Pinales</taxon>
        <taxon>Pinaceae</taxon>
        <taxon>Picea</taxon>
    </lineage>
</organism>
<comment type="caution">
    <text evidence="1">The sequence shown here is derived from an EMBL/GenBank/DDBJ whole genome shotgun (WGS) entry which is preliminary data.</text>
</comment>
<proteinExistence type="predicted"/>
<gene>
    <name evidence="1" type="ORF">ABT39_MTgene4481</name>
</gene>
<keyword evidence="1" id="KW-0496">Mitochondrion</keyword>
<reference evidence="1" key="1">
    <citation type="journal article" date="2015" name="Genome Biol. Evol.">
        <title>Organellar Genomes of White Spruce (Picea glauca): Assembly and Annotation.</title>
        <authorList>
            <person name="Jackman S.D."/>
            <person name="Warren R.L."/>
            <person name="Gibb E.A."/>
            <person name="Vandervalk B.P."/>
            <person name="Mohamadi H."/>
            <person name="Chu J."/>
            <person name="Raymond A."/>
            <person name="Pleasance S."/>
            <person name="Coope R."/>
            <person name="Wildung M.R."/>
            <person name="Ritland C.E."/>
            <person name="Bousquet J."/>
            <person name="Jones S.J."/>
            <person name="Bohlmann J."/>
            <person name="Birol I."/>
        </authorList>
    </citation>
    <scope>NUCLEOTIDE SEQUENCE [LARGE SCALE GENOMIC DNA]</scope>
    <source>
        <tissue evidence="1">Flushing bud</tissue>
    </source>
</reference>
<geneLocation type="mitochondrion" evidence="1"/>
<accession>A0A101LZX0</accession>
<dbReference type="EMBL" id="LKAM01000005">
    <property type="protein sequence ID" value="KUM48466.1"/>
    <property type="molecule type" value="Genomic_DNA"/>
</dbReference>
<protein>
    <submittedName>
        <fullName evidence="1">Uncharacterized protein</fullName>
    </submittedName>
</protein>
<name>A0A101LZX0_PICGL</name>
<sequence length="88" mass="9716">MPLMNETGRMKIGRNRLTELIMGCAIMISLVSNISFVRAEGACHKSCYLRRVTSIVLLRTEATVRPKPEGSSIAGGKDDNCILYLWAS</sequence>
<evidence type="ECO:0000313" key="1">
    <source>
        <dbReference type="EMBL" id="KUM48466.1"/>
    </source>
</evidence>